<evidence type="ECO:0000313" key="8">
    <source>
        <dbReference type="Proteomes" id="UP000435910"/>
    </source>
</evidence>
<feature type="transmembrane region" description="Helical" evidence="6">
    <location>
        <begin position="77"/>
        <end position="97"/>
    </location>
</feature>
<evidence type="ECO:0000313" key="7">
    <source>
        <dbReference type="EMBL" id="TWL32129.1"/>
    </source>
</evidence>
<dbReference type="Gene3D" id="1.10.4160.10">
    <property type="entry name" value="Hydantoin permease"/>
    <property type="match status" value="1"/>
</dbReference>
<proteinExistence type="inferred from homology"/>
<dbReference type="EMBL" id="NILC01000009">
    <property type="protein sequence ID" value="TWL32129.1"/>
    <property type="molecule type" value="Genomic_DNA"/>
</dbReference>
<dbReference type="InterPro" id="IPR045225">
    <property type="entry name" value="Uracil/uridine/allantoin_perm"/>
</dbReference>
<dbReference type="InterPro" id="IPR001248">
    <property type="entry name" value="Pur-cyt_permease"/>
</dbReference>
<protein>
    <submittedName>
        <fullName evidence="7">Putative allantoin permease</fullName>
    </submittedName>
</protein>
<feature type="transmembrane region" description="Helical" evidence="6">
    <location>
        <begin position="12"/>
        <end position="34"/>
    </location>
</feature>
<dbReference type="PANTHER" id="PTHR30618:SF0">
    <property type="entry name" value="PURINE-URACIL PERMEASE NCS1"/>
    <property type="match status" value="1"/>
</dbReference>
<evidence type="ECO:0000256" key="4">
    <source>
        <dbReference type="ARBA" id="ARBA00022989"/>
    </source>
</evidence>
<comment type="caution">
    <text evidence="7">The sequence shown here is derived from an EMBL/GenBank/DDBJ whole genome shotgun (WGS) entry which is preliminary data.</text>
</comment>
<feature type="transmembrane region" description="Helical" evidence="6">
    <location>
        <begin position="125"/>
        <end position="146"/>
    </location>
</feature>
<feature type="transmembrane region" description="Helical" evidence="6">
    <location>
        <begin position="152"/>
        <end position="171"/>
    </location>
</feature>
<evidence type="ECO:0000256" key="3">
    <source>
        <dbReference type="ARBA" id="ARBA00022692"/>
    </source>
</evidence>
<evidence type="ECO:0000256" key="5">
    <source>
        <dbReference type="ARBA" id="ARBA00023136"/>
    </source>
</evidence>
<evidence type="ECO:0000256" key="6">
    <source>
        <dbReference type="SAM" id="Phobius"/>
    </source>
</evidence>
<dbReference type="GO" id="GO:0015205">
    <property type="term" value="F:nucleobase transmembrane transporter activity"/>
    <property type="evidence" value="ECO:0007669"/>
    <property type="project" value="TreeGrafter"/>
</dbReference>
<keyword evidence="4 6" id="KW-1133">Transmembrane helix</keyword>
<dbReference type="Proteomes" id="UP000435910">
    <property type="component" value="Unassembled WGS sequence"/>
</dbReference>
<dbReference type="Pfam" id="PF02133">
    <property type="entry name" value="Transp_cyt_pur"/>
    <property type="match status" value="1"/>
</dbReference>
<dbReference type="GO" id="GO:0005886">
    <property type="term" value="C:plasma membrane"/>
    <property type="evidence" value="ECO:0007669"/>
    <property type="project" value="TreeGrafter"/>
</dbReference>
<reference evidence="7 8" key="1">
    <citation type="submission" date="2019-06" db="EMBL/GenBank/DDBJ databases">
        <title>Genome sequence analysis of &gt;100 Bacillus licheniformis strains suggests intrinsic resistance to this species.</title>
        <authorList>
            <person name="Wels M."/>
            <person name="Siezen R.J."/>
            <person name="Johansen E."/>
            <person name="Stuer-Lauridsen B."/>
            <person name="Bjerre K."/>
            <person name="Nielsen B.K.K."/>
        </authorList>
    </citation>
    <scope>NUCLEOTIDE SEQUENCE [LARGE SCALE GENOMIC DNA]</scope>
    <source>
        <strain evidence="7 8">BAC-16736</strain>
    </source>
</reference>
<organism evidence="7 8">
    <name type="scientific">Bacillus licheniformis</name>
    <dbReference type="NCBI Taxonomy" id="1402"/>
    <lineage>
        <taxon>Bacteria</taxon>
        <taxon>Bacillati</taxon>
        <taxon>Bacillota</taxon>
        <taxon>Bacilli</taxon>
        <taxon>Bacillales</taxon>
        <taxon>Bacillaceae</taxon>
        <taxon>Bacillus</taxon>
    </lineage>
</organism>
<dbReference type="PANTHER" id="PTHR30618">
    <property type="entry name" value="NCS1 FAMILY PURINE/PYRIMIDINE TRANSPORTER"/>
    <property type="match status" value="1"/>
</dbReference>
<comment type="similarity">
    <text evidence="2">Belongs to the purine-cytosine permease (2.A.39) family.</text>
</comment>
<evidence type="ECO:0000256" key="1">
    <source>
        <dbReference type="ARBA" id="ARBA00004141"/>
    </source>
</evidence>
<evidence type="ECO:0000256" key="2">
    <source>
        <dbReference type="ARBA" id="ARBA00008974"/>
    </source>
</evidence>
<keyword evidence="5 6" id="KW-0472">Membrane</keyword>
<accession>A0A8B5YI06</accession>
<keyword evidence="3 6" id="KW-0812">Transmembrane</keyword>
<name>A0A8B5YI06_BACLI</name>
<gene>
    <name evidence="7" type="ORF">CHCC16736_2517</name>
</gene>
<dbReference type="AlphaFoldDB" id="A0A8B5YI06"/>
<sequence>MVDILAHFDNPYVIALSVITLCIAAISVNVAANIVSPAYDLANFLPKYIDFKRGSYLTAVLALFTFPWKLMENEASVFSFLGTIGGILGPVAGVMLADYFIIRKRTLCLEDLYSAKGQYMYYKGYNYRAFAAVALGALISLIGSYIPAMKPLYDISWFSGVLIAAFAYIFLMRIHPPAAISNETAQYEGGGRKISG</sequence>
<comment type="subcellular location">
    <subcellularLocation>
        <location evidence="1">Membrane</location>
        <topology evidence="1">Multi-pass membrane protein</topology>
    </subcellularLocation>
</comment>